<dbReference type="Proteomes" id="UP000284243">
    <property type="component" value="Unassembled WGS sequence"/>
</dbReference>
<keyword evidence="1" id="KW-1133">Transmembrane helix</keyword>
<dbReference type="Gene3D" id="2.60.120.1440">
    <property type="match status" value="1"/>
</dbReference>
<keyword evidence="1" id="KW-0812">Transmembrane</keyword>
<accession>A0A1Y3YSI1</accession>
<evidence type="ECO:0000313" key="4">
    <source>
        <dbReference type="EMBL" id="RGU58554.1"/>
    </source>
</evidence>
<proteinExistence type="predicted"/>
<dbReference type="InterPro" id="IPR032508">
    <property type="entry name" value="FecR_C"/>
</dbReference>
<dbReference type="PIRSF" id="PIRSF018266">
    <property type="entry name" value="FecR"/>
    <property type="match status" value="1"/>
</dbReference>
<evidence type="ECO:0000259" key="3">
    <source>
        <dbReference type="Pfam" id="PF16344"/>
    </source>
</evidence>
<keyword evidence="1" id="KW-0472">Membrane</keyword>
<dbReference type="EMBL" id="QRYW01000054">
    <property type="protein sequence ID" value="RGV18826.1"/>
    <property type="molecule type" value="Genomic_DNA"/>
</dbReference>
<dbReference type="GO" id="GO:0016989">
    <property type="term" value="F:sigma factor antagonist activity"/>
    <property type="evidence" value="ECO:0007669"/>
    <property type="project" value="TreeGrafter"/>
</dbReference>
<feature type="domain" description="Protein FecR C-terminal" evidence="3">
    <location>
        <begin position="281"/>
        <end position="347"/>
    </location>
</feature>
<organism evidence="4 7">
    <name type="scientific">Odoribacter splanchnicus</name>
    <dbReference type="NCBI Taxonomy" id="28118"/>
    <lineage>
        <taxon>Bacteria</taxon>
        <taxon>Pseudomonadati</taxon>
        <taxon>Bacteroidota</taxon>
        <taxon>Bacteroidia</taxon>
        <taxon>Bacteroidales</taxon>
        <taxon>Odoribacteraceae</taxon>
        <taxon>Odoribacter</taxon>
    </lineage>
</organism>
<protein>
    <submittedName>
        <fullName evidence="4">DUF4974 domain-containing protein</fullName>
    </submittedName>
</protein>
<dbReference type="RefSeq" id="WP_013610385.1">
    <property type="nucleotide sequence ID" value="NZ_CABJFF010000004.1"/>
</dbReference>
<feature type="transmembrane region" description="Helical" evidence="1">
    <location>
        <begin position="50"/>
        <end position="70"/>
    </location>
</feature>
<evidence type="ECO:0000256" key="1">
    <source>
        <dbReference type="SAM" id="Phobius"/>
    </source>
</evidence>
<evidence type="ECO:0000259" key="2">
    <source>
        <dbReference type="Pfam" id="PF04773"/>
    </source>
</evidence>
<evidence type="ECO:0000313" key="5">
    <source>
        <dbReference type="EMBL" id="RGV18826.1"/>
    </source>
</evidence>
<evidence type="ECO:0000313" key="7">
    <source>
        <dbReference type="Proteomes" id="UP000284243"/>
    </source>
</evidence>
<feature type="domain" description="FecR protein" evidence="2">
    <location>
        <begin position="148"/>
        <end position="239"/>
    </location>
</feature>
<sequence>MTNEKQQNRKTFIDCYRIGRSLEYMDRYDQEQAWKKLNSAIQRKRLHRRISYMSSVAAMVAIAFTSFYLWRGEDQAPAEKLADAQETVGQSGRPGVILSLSDGRRIDLSAREGKIGAGEEVVNHPENKQLFYAADQGGEKISRMNRLDVPQGAEYHLVLSDGTRVWMNARSRLVYPVAFGDTREVELEGEAYFEVTRDENRPFIVHAGQVAVKVLGTEFNVNTCRKQKVQTVLVKGSVQVENGGKREVVLRPGELAETVGTQIRVTQVNVRKYTAWREGVFYFEEAELEEIMTELADWYCVQAVFTDQTVRTRKFSGVLERSETIENVLKKIERTTSVHFTIQQGIIQVK</sequence>
<dbReference type="Pfam" id="PF16344">
    <property type="entry name" value="FecR_C"/>
    <property type="match status" value="1"/>
</dbReference>
<dbReference type="Pfam" id="PF04773">
    <property type="entry name" value="FecR"/>
    <property type="match status" value="1"/>
</dbReference>
<dbReference type="Proteomes" id="UP000283426">
    <property type="component" value="Unassembled WGS sequence"/>
</dbReference>
<reference evidence="6 7" key="1">
    <citation type="submission" date="2018-08" db="EMBL/GenBank/DDBJ databases">
        <title>A genome reference for cultivated species of the human gut microbiota.</title>
        <authorList>
            <person name="Zou Y."/>
            <person name="Xue W."/>
            <person name="Luo G."/>
        </authorList>
    </citation>
    <scope>NUCLEOTIDE SEQUENCE [LARGE SCALE GENOMIC DNA]</scope>
    <source>
        <strain evidence="5 6">AF14-6AC</strain>
        <strain evidence="4 7">AF16-14</strain>
    </source>
</reference>
<gene>
    <name evidence="5" type="ORF">DWW24_19175</name>
    <name evidence="4" type="ORF">DWW57_02245</name>
</gene>
<dbReference type="OMA" id="IAWIENR"/>
<dbReference type="GeneID" id="61273288"/>
<evidence type="ECO:0000313" key="6">
    <source>
        <dbReference type="Proteomes" id="UP000283426"/>
    </source>
</evidence>
<comment type="caution">
    <text evidence="4">The sequence shown here is derived from an EMBL/GenBank/DDBJ whole genome shotgun (WGS) entry which is preliminary data.</text>
</comment>
<name>A0A1Y3YSI1_9BACT</name>
<dbReference type="InterPro" id="IPR006860">
    <property type="entry name" value="FecR"/>
</dbReference>
<dbReference type="InterPro" id="IPR012373">
    <property type="entry name" value="Ferrdict_sens_TM"/>
</dbReference>
<dbReference type="AlphaFoldDB" id="A0A1Y3YSI1"/>
<dbReference type="PANTHER" id="PTHR30273">
    <property type="entry name" value="PERIPLASMIC SIGNAL SENSOR AND SIGMA FACTOR ACTIVATOR FECR-RELATED"/>
    <property type="match status" value="1"/>
</dbReference>
<dbReference type="EMBL" id="QRYC01000002">
    <property type="protein sequence ID" value="RGU58554.1"/>
    <property type="molecule type" value="Genomic_DNA"/>
</dbReference>
<dbReference type="Gene3D" id="3.55.50.30">
    <property type="match status" value="1"/>
</dbReference>
<dbReference type="PANTHER" id="PTHR30273:SF2">
    <property type="entry name" value="PROTEIN FECR"/>
    <property type="match status" value="1"/>
</dbReference>